<feature type="chain" id="PRO_5040333572" evidence="1">
    <location>
        <begin position="29"/>
        <end position="193"/>
    </location>
</feature>
<evidence type="ECO:0000256" key="1">
    <source>
        <dbReference type="SAM" id="SignalP"/>
    </source>
</evidence>
<proteinExistence type="predicted"/>
<feature type="signal peptide" evidence="1">
    <location>
        <begin position="1"/>
        <end position="28"/>
    </location>
</feature>
<gene>
    <name evidence="2" type="ORF">CPB84DRAFT_1745596</name>
</gene>
<keyword evidence="3" id="KW-1185">Reference proteome</keyword>
<dbReference type="EMBL" id="JADNYJ010000023">
    <property type="protein sequence ID" value="KAF8905291.1"/>
    <property type="molecule type" value="Genomic_DNA"/>
</dbReference>
<dbReference type="AlphaFoldDB" id="A0A9P5NQC1"/>
<comment type="caution">
    <text evidence="2">The sequence shown here is derived from an EMBL/GenBank/DDBJ whole genome shotgun (WGS) entry which is preliminary data.</text>
</comment>
<organism evidence="2 3">
    <name type="scientific">Gymnopilus junonius</name>
    <name type="common">Spectacular rustgill mushroom</name>
    <name type="synonym">Gymnopilus spectabilis subsp. junonius</name>
    <dbReference type="NCBI Taxonomy" id="109634"/>
    <lineage>
        <taxon>Eukaryota</taxon>
        <taxon>Fungi</taxon>
        <taxon>Dikarya</taxon>
        <taxon>Basidiomycota</taxon>
        <taxon>Agaricomycotina</taxon>
        <taxon>Agaricomycetes</taxon>
        <taxon>Agaricomycetidae</taxon>
        <taxon>Agaricales</taxon>
        <taxon>Agaricineae</taxon>
        <taxon>Hymenogastraceae</taxon>
        <taxon>Gymnopilus</taxon>
    </lineage>
</organism>
<name>A0A9P5NQC1_GYMJU</name>
<evidence type="ECO:0000313" key="2">
    <source>
        <dbReference type="EMBL" id="KAF8905291.1"/>
    </source>
</evidence>
<dbReference type="Proteomes" id="UP000724874">
    <property type="component" value="Unassembled WGS sequence"/>
</dbReference>
<sequence length="193" mass="21447">MAPIVKLYLDHELLAFLLLAAIGGGAKAIGRMDEVIDMVCPLPPELIETDRSQGFSLYEDHTLQTFLLTDFEYILDYGLFSGAVVDIVITVADVANAHTLFPTVASHLIKSLSQIFSIDVDNLACDILRYFLRGSSSYLLRDMNSSSQSDLLDCIKNTPISPRFLAHGIKDDLDNYLLHRSRQNPSLNLDKGK</sequence>
<accession>A0A9P5NQC1</accession>
<keyword evidence="1" id="KW-0732">Signal</keyword>
<reference evidence="2" key="1">
    <citation type="submission" date="2020-11" db="EMBL/GenBank/DDBJ databases">
        <authorList>
            <consortium name="DOE Joint Genome Institute"/>
            <person name="Ahrendt S."/>
            <person name="Riley R."/>
            <person name="Andreopoulos W."/>
            <person name="LaButti K."/>
            <person name="Pangilinan J."/>
            <person name="Ruiz-duenas F.J."/>
            <person name="Barrasa J.M."/>
            <person name="Sanchez-Garcia M."/>
            <person name="Camarero S."/>
            <person name="Miyauchi S."/>
            <person name="Serrano A."/>
            <person name="Linde D."/>
            <person name="Babiker R."/>
            <person name="Drula E."/>
            <person name="Ayuso-Fernandez I."/>
            <person name="Pacheco R."/>
            <person name="Padilla G."/>
            <person name="Ferreira P."/>
            <person name="Barriuso J."/>
            <person name="Kellner H."/>
            <person name="Castanera R."/>
            <person name="Alfaro M."/>
            <person name="Ramirez L."/>
            <person name="Pisabarro A.G."/>
            <person name="Kuo A."/>
            <person name="Tritt A."/>
            <person name="Lipzen A."/>
            <person name="He G."/>
            <person name="Yan M."/>
            <person name="Ng V."/>
            <person name="Cullen D."/>
            <person name="Martin F."/>
            <person name="Rosso M.-N."/>
            <person name="Henrissat B."/>
            <person name="Hibbett D."/>
            <person name="Martinez A.T."/>
            <person name="Grigoriev I.V."/>
        </authorList>
    </citation>
    <scope>NUCLEOTIDE SEQUENCE</scope>
    <source>
        <strain evidence="2">AH 44721</strain>
    </source>
</reference>
<protein>
    <submittedName>
        <fullName evidence="2">Uncharacterized protein</fullName>
    </submittedName>
</protein>
<evidence type="ECO:0000313" key="3">
    <source>
        <dbReference type="Proteomes" id="UP000724874"/>
    </source>
</evidence>